<evidence type="ECO:0000313" key="2">
    <source>
        <dbReference type="Proteomes" id="UP000263742"/>
    </source>
</evidence>
<organism evidence="1 2">
    <name type="scientific">Dickeya phage vB_DsoM_JA13</name>
    <dbReference type="NCBI Taxonomy" id="2283030"/>
    <lineage>
        <taxon>Viruses</taxon>
        <taxon>Duplodnaviria</taxon>
        <taxon>Heunggongvirae</taxon>
        <taxon>Uroviricota</taxon>
        <taxon>Caudoviricetes</taxon>
        <taxon>Salmondvirus</taxon>
        <taxon>Salmondvirus JA11</taxon>
    </lineage>
</organism>
<reference evidence="1 2" key="1">
    <citation type="journal article" date="2018" name="Front. Microbiol.">
        <title>Jumbo Bacteriophages Are Represented Within an Increasing Diversity of Environmental Viruses Infecting the Emerging Phytopathogen, Dickeya solani.</title>
        <authorList>
            <person name="Day A.W."/>
            <person name="Ahn J."/>
            <person name="Salmond G.P.C."/>
        </authorList>
    </citation>
    <scope>NUCLEOTIDE SEQUENCE [LARGE SCALE GENOMIC DNA]</scope>
</reference>
<gene>
    <name evidence="1" type="ORF">JA13_049</name>
</gene>
<dbReference type="Proteomes" id="UP000263742">
    <property type="component" value="Segment"/>
</dbReference>
<accession>A0A384ZW37</accession>
<proteinExistence type="predicted"/>
<dbReference type="EMBL" id="MH460460">
    <property type="protein sequence ID" value="AXG66452.1"/>
    <property type="molecule type" value="Genomic_DNA"/>
</dbReference>
<evidence type="ECO:0000313" key="1">
    <source>
        <dbReference type="EMBL" id="AXG66452.1"/>
    </source>
</evidence>
<protein>
    <submittedName>
        <fullName evidence="1">Uncharacterized protein</fullName>
    </submittedName>
</protein>
<name>A0A384ZW37_9CAUD</name>
<sequence>MELNEIDRWQECLHEFGGIPVGTSVDSIPIDVLNNIRHYLEPKGSRVFLLPYYGLEVAVDVQNNIDLNMETIPNRFITESAREKLSADPDEHGTPDIHYIGAKEVIQEMLLQIRAHYDAVQMHRFDDFLIYSETEFGMWELWFHKSGDCSVAHAPKYMDFNAWVEERSQTYIGVSCLNVPNTLYEIEGQDLLRKFVW</sequence>